<dbReference type="RefSeq" id="WP_077278617.1">
    <property type="nucleotide sequence ID" value="NZ_MVBK01000044.1"/>
</dbReference>
<dbReference type="InterPro" id="IPR052340">
    <property type="entry name" value="RNase_Y/CdgJ"/>
</dbReference>
<dbReference type="CDD" id="cd00077">
    <property type="entry name" value="HDc"/>
    <property type="match status" value="1"/>
</dbReference>
<dbReference type="AlphaFoldDB" id="A0A1V3NIP0"/>
<sequence length="406" mass="45092">MTEPLDQTTREFTPLKELSDAGRSRLLADAKQELLPPGRKINGSDRRGELLYLLQGSLGLVSGGEAIRLTPESPRASEPLFPERVSNEFAVAETECSLLSVDRTAFSHALNDERTAGFEINDVEISADEGRIFQEIYEATMARKLELPPMPEVAIRIQHLSADPDVGIAELTKVIQMDAAVAGALLHATNSPLYRGAKAITNIRDAVVRLGLKTTRMLATNIAMRQTFKATSPVVAERMRQLWEHSVNVSAIAYVLARKSRRFDPERALLVGLMHDIGVIPILKYMEQQKANPSSEELESTISKLHAMTGVLVMNFWGMDPELVTVVEEADNWMRDAGAEPDYCDLVIVSQLLSYVHTPRMAELPRPDQVPAFRKLNLGELDEDMNLAILDEARDELEAIRNVLNA</sequence>
<dbReference type="SUPFAM" id="SSF109604">
    <property type="entry name" value="HD-domain/PDEase-like"/>
    <property type="match status" value="1"/>
</dbReference>
<dbReference type="InterPro" id="IPR003607">
    <property type="entry name" value="HD/PDEase_dom"/>
</dbReference>
<evidence type="ECO:0000259" key="1">
    <source>
        <dbReference type="PROSITE" id="PS51833"/>
    </source>
</evidence>
<dbReference type="PROSITE" id="PS51833">
    <property type="entry name" value="HDOD"/>
    <property type="match status" value="1"/>
</dbReference>
<name>A0A1V3NIP0_9GAMM</name>
<dbReference type="Proteomes" id="UP000189462">
    <property type="component" value="Unassembled WGS sequence"/>
</dbReference>
<organism evidence="2 3">
    <name type="scientific">Thioalkalivibrio denitrificans</name>
    <dbReference type="NCBI Taxonomy" id="108003"/>
    <lineage>
        <taxon>Bacteria</taxon>
        <taxon>Pseudomonadati</taxon>
        <taxon>Pseudomonadota</taxon>
        <taxon>Gammaproteobacteria</taxon>
        <taxon>Chromatiales</taxon>
        <taxon>Ectothiorhodospiraceae</taxon>
        <taxon>Thioalkalivibrio</taxon>
    </lineage>
</organism>
<dbReference type="InterPro" id="IPR013976">
    <property type="entry name" value="HDOD"/>
</dbReference>
<dbReference type="OrthoDB" id="598113at2"/>
<dbReference type="SUPFAM" id="SSF51206">
    <property type="entry name" value="cAMP-binding domain-like"/>
    <property type="match status" value="1"/>
</dbReference>
<keyword evidence="3" id="KW-1185">Reference proteome</keyword>
<evidence type="ECO:0000313" key="3">
    <source>
        <dbReference type="Proteomes" id="UP000189462"/>
    </source>
</evidence>
<dbReference type="Gene3D" id="1.10.3210.10">
    <property type="entry name" value="Hypothetical protein af1432"/>
    <property type="match status" value="1"/>
</dbReference>
<comment type="caution">
    <text evidence="2">The sequence shown here is derived from an EMBL/GenBank/DDBJ whole genome shotgun (WGS) entry which is preliminary data.</text>
</comment>
<protein>
    <submittedName>
        <fullName evidence="2">Phosphohydrolase</fullName>
    </submittedName>
</protein>
<dbReference type="InterPro" id="IPR018490">
    <property type="entry name" value="cNMP-bd_dom_sf"/>
</dbReference>
<keyword evidence="2" id="KW-0378">Hydrolase</keyword>
<reference evidence="2 3" key="1">
    <citation type="submission" date="2017-02" db="EMBL/GenBank/DDBJ databases">
        <title>Genomic diversity within the haloalkaliphilic genus Thioalkalivibrio.</title>
        <authorList>
            <person name="Ahn A.-C."/>
            <person name="Meier-Kolthoff J."/>
            <person name="Overmars L."/>
            <person name="Richter M."/>
            <person name="Woyke T."/>
            <person name="Sorokin D.Y."/>
            <person name="Muyzer G."/>
        </authorList>
    </citation>
    <scope>NUCLEOTIDE SEQUENCE [LARGE SCALE GENOMIC DNA]</scope>
    <source>
        <strain evidence="2 3">ALJD</strain>
    </source>
</reference>
<dbReference type="GO" id="GO:0016787">
    <property type="term" value="F:hydrolase activity"/>
    <property type="evidence" value="ECO:0007669"/>
    <property type="project" value="UniProtKB-KW"/>
</dbReference>
<proteinExistence type="predicted"/>
<dbReference type="PANTHER" id="PTHR33525">
    <property type="match status" value="1"/>
</dbReference>
<evidence type="ECO:0000313" key="2">
    <source>
        <dbReference type="EMBL" id="OOG24748.1"/>
    </source>
</evidence>
<dbReference type="Pfam" id="PF08668">
    <property type="entry name" value="HDOD"/>
    <property type="match status" value="1"/>
</dbReference>
<dbReference type="STRING" id="108003.B1C78_07945"/>
<dbReference type="PANTHER" id="PTHR33525:SF3">
    <property type="entry name" value="RIBONUCLEASE Y"/>
    <property type="match status" value="1"/>
</dbReference>
<feature type="domain" description="HDOD" evidence="1">
    <location>
        <begin position="147"/>
        <end position="333"/>
    </location>
</feature>
<gene>
    <name evidence="2" type="ORF">B1C78_07945</name>
</gene>
<accession>A0A1V3NIP0</accession>
<dbReference type="EMBL" id="MVBK01000044">
    <property type="protein sequence ID" value="OOG24748.1"/>
    <property type="molecule type" value="Genomic_DNA"/>
</dbReference>